<dbReference type="CDD" id="cd03509">
    <property type="entry name" value="DesA_FADS-like"/>
    <property type="match status" value="1"/>
</dbReference>
<reference evidence="3 4" key="1">
    <citation type="submission" date="2018-12" db="EMBL/GenBank/DDBJ databases">
        <authorList>
            <consortium name="Pathogen Informatics"/>
        </authorList>
    </citation>
    <scope>NUCLEOTIDE SEQUENCE [LARGE SCALE GENOMIC DNA]</scope>
    <source>
        <strain evidence="3 4">NCTC11214</strain>
    </source>
</reference>
<proteinExistence type="predicted"/>
<evidence type="ECO:0000259" key="2">
    <source>
        <dbReference type="Pfam" id="PF00487"/>
    </source>
</evidence>
<name>A0A447L2C0_SEROD</name>
<dbReference type="GO" id="GO:0006629">
    <property type="term" value="P:lipid metabolic process"/>
    <property type="evidence" value="ECO:0007669"/>
    <property type="project" value="InterPro"/>
</dbReference>
<dbReference type="Pfam" id="PF00487">
    <property type="entry name" value="FA_desaturase"/>
    <property type="match status" value="1"/>
</dbReference>
<dbReference type="EMBL" id="LR134117">
    <property type="protein sequence ID" value="VDZ65465.1"/>
    <property type="molecule type" value="Genomic_DNA"/>
</dbReference>
<evidence type="ECO:0000256" key="1">
    <source>
        <dbReference type="SAM" id="Phobius"/>
    </source>
</evidence>
<keyword evidence="1" id="KW-0812">Transmembrane</keyword>
<dbReference type="AlphaFoldDB" id="A0A447L2C0"/>
<feature type="transmembrane region" description="Helical" evidence="1">
    <location>
        <begin position="26"/>
        <end position="49"/>
    </location>
</feature>
<sequence>MSTPPRQSHYLHPAQRAWIQQLKRQWLWRLELPTWWVMALVYGGWFGVVLCWQTLGPWLGTPLLILLTTGYMSLQHELIHGHPTRWPRLNQLFGLAPLAVWYPYGLYRDTHLQHHRNSHLTDPRHDPESYYFTAAQWQRLPAAVVWLVTIRNTLPGRIFLGPLWDIGSTAFGALKSVAAGDGRALMMWLIHGALLTCLLGWLQRQGVSPLFYLLAVSYPALAITKIRSFYEHRAERAVPARSVINEAGWPWRLLFLNLNYHLVHHDLPGLPWYGLRKVYQAERVAYRQRSQGFVVQGYGRWLADHAVAPVSVAVHPFLAGESTEHQGGVAPSAAIVARGKRAVADFCIEK</sequence>
<keyword evidence="1" id="KW-0472">Membrane</keyword>
<dbReference type="KEGG" id="sof:NCTC11214_05486"/>
<evidence type="ECO:0000313" key="3">
    <source>
        <dbReference type="EMBL" id="VDZ65465.1"/>
    </source>
</evidence>
<gene>
    <name evidence="3" type="ORF">NCTC11214_05486</name>
</gene>
<dbReference type="RefSeq" id="WP_004965518.1">
    <property type="nucleotide sequence ID" value="NZ_LR134117.1"/>
</dbReference>
<protein>
    <submittedName>
        <fullName evidence="3">Fatty acid desaturase</fullName>
    </submittedName>
</protein>
<organism evidence="3 4">
    <name type="scientific">Serratia odorifera</name>
    <dbReference type="NCBI Taxonomy" id="618"/>
    <lineage>
        <taxon>Bacteria</taxon>
        <taxon>Pseudomonadati</taxon>
        <taxon>Pseudomonadota</taxon>
        <taxon>Gammaproteobacteria</taxon>
        <taxon>Enterobacterales</taxon>
        <taxon>Yersiniaceae</taxon>
        <taxon>Serratia</taxon>
    </lineage>
</organism>
<feature type="domain" description="Fatty acid desaturase" evidence="2">
    <location>
        <begin position="58"/>
        <end position="288"/>
    </location>
</feature>
<accession>A0A447L2C0</accession>
<dbReference type="InterPro" id="IPR005804">
    <property type="entry name" value="FA_desaturase_dom"/>
</dbReference>
<dbReference type="Proteomes" id="UP000281391">
    <property type="component" value="Chromosome"/>
</dbReference>
<keyword evidence="1" id="KW-1133">Transmembrane helix</keyword>
<evidence type="ECO:0000313" key="4">
    <source>
        <dbReference type="Proteomes" id="UP000281391"/>
    </source>
</evidence>